<evidence type="ECO:0000313" key="5">
    <source>
        <dbReference type="Proteomes" id="UP000298663"/>
    </source>
</evidence>
<name>A0A4V6A2X4_STECR</name>
<protein>
    <recommendedName>
        <fullName evidence="3">COP9 signalosome complex subunit 3 N-terminal helical repeats domain-containing protein</fullName>
    </recommendedName>
</protein>
<sequence>MEEFLQQVEALNGTSPSEAIALFQNNKDLLSRATVDEVTRGLQGIDPARHTIPFVMLLDARCNKETPTNSAEKTEKLMNIAHLATDMIPQLNTEHITHICDTYTRLFAGLCTTFLSEANPKPFLPLVRNAIVALTGGRSIITSLHGQFFEMCLKARDYEIGAELIKHNVHSVMKTNTTEHDVKAVLFYFFHAGNLLCESGNYRTALQMYMSVLVIPSTACVSSAYVIDTYKKFTLINLILGSPVKELPSNLSAVLDRAIRPKCQEYDELSRICRNPIYGKNTTKTVMQYVNNKSKCFDQDEHKDLVIRVAERVKYDALMRVAQAFDVMKLEDVVKRCNLNSLKEAQELIQDLVKEERLIAEFDESSGFIKFGFPENDDISVETLEKYDGLLNALKEEVATFDDEARCNKYYVMKQGGQPGPLATPTTSTMIPSTNDDEGFGQSGLPSLGLQAFNRQ</sequence>
<keyword evidence="1" id="KW-0963">Cytoplasm</keyword>
<dbReference type="Proteomes" id="UP000298663">
    <property type="component" value="Unassembled WGS sequence"/>
</dbReference>
<gene>
    <name evidence="4" type="ORF">L596_014847</name>
</gene>
<feature type="compositionally biased region" description="Polar residues" evidence="2">
    <location>
        <begin position="424"/>
        <end position="434"/>
    </location>
</feature>
<evidence type="ECO:0000256" key="1">
    <source>
        <dbReference type="ARBA" id="ARBA00022490"/>
    </source>
</evidence>
<proteinExistence type="predicted"/>
<dbReference type="InterPro" id="IPR050756">
    <property type="entry name" value="CSN3"/>
</dbReference>
<organism evidence="4 5">
    <name type="scientific">Steinernema carpocapsae</name>
    <name type="common">Entomopathogenic nematode</name>
    <dbReference type="NCBI Taxonomy" id="34508"/>
    <lineage>
        <taxon>Eukaryota</taxon>
        <taxon>Metazoa</taxon>
        <taxon>Ecdysozoa</taxon>
        <taxon>Nematoda</taxon>
        <taxon>Chromadorea</taxon>
        <taxon>Rhabditida</taxon>
        <taxon>Tylenchina</taxon>
        <taxon>Panagrolaimomorpha</taxon>
        <taxon>Strongyloidoidea</taxon>
        <taxon>Steinernematidae</taxon>
        <taxon>Steinernema</taxon>
    </lineage>
</organism>
<feature type="domain" description="COP9 signalosome complex subunit 3 N-terminal helical repeats" evidence="3">
    <location>
        <begin position="20"/>
        <end position="254"/>
    </location>
</feature>
<dbReference type="Pfam" id="PF22788">
    <property type="entry name" value="COP9_hel_rpt"/>
    <property type="match status" value="1"/>
</dbReference>
<dbReference type="AlphaFoldDB" id="A0A4V6A2X4"/>
<reference evidence="4 5" key="1">
    <citation type="journal article" date="2015" name="Genome Biol.">
        <title>Comparative genomics of Steinernema reveals deeply conserved gene regulatory networks.</title>
        <authorList>
            <person name="Dillman A.R."/>
            <person name="Macchietto M."/>
            <person name="Porter C.F."/>
            <person name="Rogers A."/>
            <person name="Williams B."/>
            <person name="Antoshechkin I."/>
            <person name="Lee M.M."/>
            <person name="Goodwin Z."/>
            <person name="Lu X."/>
            <person name="Lewis E.E."/>
            <person name="Goodrich-Blair H."/>
            <person name="Stock S.P."/>
            <person name="Adams B.J."/>
            <person name="Sternberg P.W."/>
            <person name="Mortazavi A."/>
        </authorList>
    </citation>
    <scope>NUCLEOTIDE SEQUENCE [LARGE SCALE GENOMIC DNA]</scope>
    <source>
        <strain evidence="4 5">ALL</strain>
    </source>
</reference>
<feature type="region of interest" description="Disordered" evidence="2">
    <location>
        <begin position="418"/>
        <end position="448"/>
    </location>
</feature>
<keyword evidence="5" id="KW-1185">Reference proteome</keyword>
<dbReference type="PANTHER" id="PTHR10758:SF1">
    <property type="entry name" value="COP9 SIGNALOSOME COMPLEX SUBUNIT 3"/>
    <property type="match status" value="1"/>
</dbReference>
<evidence type="ECO:0000256" key="2">
    <source>
        <dbReference type="SAM" id="MobiDB-lite"/>
    </source>
</evidence>
<dbReference type="GO" id="GO:0006511">
    <property type="term" value="P:ubiquitin-dependent protein catabolic process"/>
    <property type="evidence" value="ECO:0007669"/>
    <property type="project" value="TreeGrafter"/>
</dbReference>
<accession>A0A4V6A2X4</accession>
<dbReference type="PANTHER" id="PTHR10758">
    <property type="entry name" value="26S PROTEASOME NON-ATPASE REGULATORY SUBUNIT 3/COP9 SIGNALOSOME COMPLEX SUBUNIT 3"/>
    <property type="match status" value="1"/>
</dbReference>
<dbReference type="OrthoDB" id="29061at2759"/>
<evidence type="ECO:0000313" key="4">
    <source>
        <dbReference type="EMBL" id="TKR80855.1"/>
    </source>
</evidence>
<dbReference type="STRING" id="34508.A0A4V6A2X4"/>
<reference evidence="4 5" key="2">
    <citation type="journal article" date="2019" name="G3 (Bethesda)">
        <title>Hybrid Assembly of the Genome of the Entomopathogenic Nematode Steinernema carpocapsae Identifies the X-Chromosome.</title>
        <authorList>
            <person name="Serra L."/>
            <person name="Macchietto M."/>
            <person name="Macias-Munoz A."/>
            <person name="McGill C.J."/>
            <person name="Rodriguez I.M."/>
            <person name="Rodriguez B."/>
            <person name="Murad R."/>
            <person name="Mortazavi A."/>
        </authorList>
    </citation>
    <scope>NUCLEOTIDE SEQUENCE [LARGE SCALE GENOMIC DNA]</scope>
    <source>
        <strain evidence="4 5">ALL</strain>
    </source>
</reference>
<dbReference type="InterPro" id="IPR055089">
    <property type="entry name" value="COP9_N"/>
</dbReference>
<dbReference type="EMBL" id="AZBU02000004">
    <property type="protein sequence ID" value="TKR80855.1"/>
    <property type="molecule type" value="Genomic_DNA"/>
</dbReference>
<evidence type="ECO:0000259" key="3">
    <source>
        <dbReference type="Pfam" id="PF22788"/>
    </source>
</evidence>
<dbReference type="GO" id="GO:0008180">
    <property type="term" value="C:COP9 signalosome"/>
    <property type="evidence" value="ECO:0007669"/>
    <property type="project" value="TreeGrafter"/>
</dbReference>
<comment type="caution">
    <text evidence="4">The sequence shown here is derived from an EMBL/GenBank/DDBJ whole genome shotgun (WGS) entry which is preliminary data.</text>
</comment>